<gene>
    <name evidence="2" type="ORF">CALMAC_LOCUS5860</name>
</gene>
<organism evidence="2 3">
    <name type="scientific">Callosobruchus maculatus</name>
    <name type="common">Southern cowpea weevil</name>
    <name type="synonym">Pulse bruchid</name>
    <dbReference type="NCBI Taxonomy" id="64391"/>
    <lineage>
        <taxon>Eukaryota</taxon>
        <taxon>Metazoa</taxon>
        <taxon>Ecdysozoa</taxon>
        <taxon>Arthropoda</taxon>
        <taxon>Hexapoda</taxon>
        <taxon>Insecta</taxon>
        <taxon>Pterygota</taxon>
        <taxon>Neoptera</taxon>
        <taxon>Endopterygota</taxon>
        <taxon>Coleoptera</taxon>
        <taxon>Polyphaga</taxon>
        <taxon>Cucujiformia</taxon>
        <taxon>Chrysomeloidea</taxon>
        <taxon>Chrysomelidae</taxon>
        <taxon>Bruchinae</taxon>
        <taxon>Bruchini</taxon>
        <taxon>Callosobruchus</taxon>
    </lineage>
</organism>
<evidence type="ECO:0008006" key="4">
    <source>
        <dbReference type="Google" id="ProtNLM"/>
    </source>
</evidence>
<evidence type="ECO:0000256" key="1">
    <source>
        <dbReference type="SAM" id="Coils"/>
    </source>
</evidence>
<dbReference type="Proteomes" id="UP000410492">
    <property type="component" value="Unassembled WGS sequence"/>
</dbReference>
<dbReference type="SUPFAM" id="SSF56672">
    <property type="entry name" value="DNA/RNA polymerases"/>
    <property type="match status" value="1"/>
</dbReference>
<keyword evidence="3" id="KW-1185">Reference proteome</keyword>
<dbReference type="AlphaFoldDB" id="A0A653C3H7"/>
<evidence type="ECO:0000313" key="2">
    <source>
        <dbReference type="EMBL" id="VEN42335.1"/>
    </source>
</evidence>
<protein>
    <recommendedName>
        <fullName evidence="4">Reverse transcriptase domain-containing protein</fullName>
    </recommendedName>
</protein>
<dbReference type="InterPro" id="IPR043502">
    <property type="entry name" value="DNA/RNA_pol_sf"/>
</dbReference>
<name>A0A653C3H7_CALMS</name>
<dbReference type="PANTHER" id="PTHR19446">
    <property type="entry name" value="REVERSE TRANSCRIPTASES"/>
    <property type="match status" value="1"/>
</dbReference>
<accession>A0A653C3H7</accession>
<dbReference type="GO" id="GO:0071897">
    <property type="term" value="P:DNA biosynthetic process"/>
    <property type="evidence" value="ECO:0007669"/>
    <property type="project" value="UniProtKB-ARBA"/>
</dbReference>
<dbReference type="EMBL" id="CAACVG010006887">
    <property type="protein sequence ID" value="VEN42335.1"/>
    <property type="molecule type" value="Genomic_DNA"/>
</dbReference>
<keyword evidence="1" id="KW-0175">Coiled coil</keyword>
<dbReference type="OrthoDB" id="6776014at2759"/>
<sequence length="341" mass="39884">MVHQSAEEALGYREEKRKDWITDRTWNLIKQRKDKKGELNKDKSVTERNQLIQEYNQLNKEVRNSARHDKRKWAESVAERAEEAAAINNMKELYKSTKTLTRKGHATDRPLKSKNGELLTSAEEQVKRWHEYYEELMNCDQNNDIIDEVTRNYIVGIDTSEPTRDELKEAVKNMRNNKSPGIDDIPSELWKADVEKTLDLILPLIKDVWVQEVLPTEWNNGIIIKIPKKGDLKDCCNWRGVTLLCSINKILAFVIHQRIHRKVEEQLRKEQAGFRKGKSCVDQIATARIIIEQTLEMNSKLIMCVTSELCNSIVGRKRLEVFFSDFVPFLIEFIWDESAIR</sequence>
<proteinExistence type="predicted"/>
<evidence type="ECO:0000313" key="3">
    <source>
        <dbReference type="Proteomes" id="UP000410492"/>
    </source>
</evidence>
<reference evidence="2 3" key="1">
    <citation type="submission" date="2019-01" db="EMBL/GenBank/DDBJ databases">
        <authorList>
            <person name="Sayadi A."/>
        </authorList>
    </citation>
    <scope>NUCLEOTIDE SEQUENCE [LARGE SCALE GENOMIC DNA]</scope>
</reference>
<feature type="coiled-coil region" evidence="1">
    <location>
        <begin position="41"/>
        <end position="68"/>
    </location>
</feature>